<evidence type="ECO:0000256" key="11">
    <source>
        <dbReference type="ARBA" id="ARBA00023049"/>
    </source>
</evidence>
<evidence type="ECO:0000259" key="13">
    <source>
        <dbReference type="Pfam" id="PF01433"/>
    </source>
</evidence>
<keyword evidence="8" id="KW-0479">Metal-binding</keyword>
<dbReference type="PRINTS" id="PR00756">
    <property type="entry name" value="ALADIPTASE"/>
</dbReference>
<evidence type="ECO:0000313" key="17">
    <source>
        <dbReference type="Proteomes" id="UP000538666"/>
    </source>
</evidence>
<evidence type="ECO:0000256" key="10">
    <source>
        <dbReference type="ARBA" id="ARBA00022833"/>
    </source>
</evidence>
<dbReference type="InterPro" id="IPR027268">
    <property type="entry name" value="Peptidase_M4/M1_CTD_sf"/>
</dbReference>
<dbReference type="GO" id="GO:0016020">
    <property type="term" value="C:membrane"/>
    <property type="evidence" value="ECO:0007669"/>
    <property type="project" value="TreeGrafter"/>
</dbReference>
<feature type="signal peptide" evidence="12">
    <location>
        <begin position="1"/>
        <end position="20"/>
    </location>
</feature>
<evidence type="ECO:0000256" key="4">
    <source>
        <dbReference type="ARBA" id="ARBA00012564"/>
    </source>
</evidence>
<dbReference type="GO" id="GO:0016285">
    <property type="term" value="F:alanyl aminopeptidase activity"/>
    <property type="evidence" value="ECO:0007669"/>
    <property type="project" value="UniProtKB-EC"/>
</dbReference>
<keyword evidence="6 16" id="KW-0031">Aminopeptidase</keyword>
<name>A0A841JZE0_9BACT</name>
<dbReference type="GO" id="GO:0008270">
    <property type="term" value="F:zinc ion binding"/>
    <property type="evidence" value="ECO:0007669"/>
    <property type="project" value="InterPro"/>
</dbReference>
<dbReference type="SUPFAM" id="SSF63737">
    <property type="entry name" value="Leukotriene A4 hydrolase N-terminal domain"/>
    <property type="match status" value="1"/>
</dbReference>
<dbReference type="PANTHER" id="PTHR11533">
    <property type="entry name" value="PROTEASE M1 ZINC METALLOPROTEASE"/>
    <property type="match status" value="1"/>
</dbReference>
<dbReference type="Proteomes" id="UP000538666">
    <property type="component" value="Unassembled WGS sequence"/>
</dbReference>
<dbReference type="InterPro" id="IPR024571">
    <property type="entry name" value="ERAP1-like_C_dom"/>
</dbReference>
<evidence type="ECO:0000256" key="3">
    <source>
        <dbReference type="ARBA" id="ARBA00010136"/>
    </source>
</evidence>
<dbReference type="GO" id="GO:0042277">
    <property type="term" value="F:peptide binding"/>
    <property type="evidence" value="ECO:0007669"/>
    <property type="project" value="TreeGrafter"/>
</dbReference>
<dbReference type="EC" id="3.4.11.2" evidence="4"/>
<dbReference type="SUPFAM" id="SSF55486">
    <property type="entry name" value="Metalloproteases ('zincins'), catalytic domain"/>
    <property type="match status" value="1"/>
</dbReference>
<feature type="chain" id="PRO_5032804752" description="Aminopeptidase N" evidence="12">
    <location>
        <begin position="21"/>
        <end position="860"/>
    </location>
</feature>
<evidence type="ECO:0000259" key="14">
    <source>
        <dbReference type="Pfam" id="PF11838"/>
    </source>
</evidence>
<evidence type="ECO:0000256" key="9">
    <source>
        <dbReference type="ARBA" id="ARBA00022801"/>
    </source>
</evidence>
<dbReference type="InterPro" id="IPR050344">
    <property type="entry name" value="Peptidase_M1_aminopeptidases"/>
</dbReference>
<organism evidence="16 17">
    <name type="scientific">Silvibacterium bohemicum</name>
    <dbReference type="NCBI Taxonomy" id="1577686"/>
    <lineage>
        <taxon>Bacteria</taxon>
        <taxon>Pseudomonadati</taxon>
        <taxon>Acidobacteriota</taxon>
        <taxon>Terriglobia</taxon>
        <taxon>Terriglobales</taxon>
        <taxon>Acidobacteriaceae</taxon>
        <taxon>Silvibacterium</taxon>
    </lineage>
</organism>
<protein>
    <recommendedName>
        <fullName evidence="5">Aminopeptidase N</fullName>
        <ecNumber evidence="4">3.4.11.2</ecNumber>
    </recommendedName>
</protein>
<comment type="cofactor">
    <cofactor evidence="2">
        <name>Zn(2+)</name>
        <dbReference type="ChEBI" id="CHEBI:29105"/>
    </cofactor>
</comment>
<dbReference type="AlphaFoldDB" id="A0A841JZE0"/>
<dbReference type="Gene3D" id="2.60.40.1730">
    <property type="entry name" value="tricorn interacting facor f3 domain"/>
    <property type="match status" value="1"/>
</dbReference>
<evidence type="ECO:0000256" key="8">
    <source>
        <dbReference type="ARBA" id="ARBA00022723"/>
    </source>
</evidence>
<evidence type="ECO:0000256" key="12">
    <source>
        <dbReference type="SAM" id="SignalP"/>
    </source>
</evidence>
<dbReference type="GO" id="GO:0006508">
    <property type="term" value="P:proteolysis"/>
    <property type="evidence" value="ECO:0007669"/>
    <property type="project" value="UniProtKB-KW"/>
</dbReference>
<dbReference type="GO" id="GO:0043171">
    <property type="term" value="P:peptide catabolic process"/>
    <property type="evidence" value="ECO:0007669"/>
    <property type="project" value="TreeGrafter"/>
</dbReference>
<evidence type="ECO:0000256" key="7">
    <source>
        <dbReference type="ARBA" id="ARBA00022670"/>
    </source>
</evidence>
<evidence type="ECO:0000256" key="1">
    <source>
        <dbReference type="ARBA" id="ARBA00000098"/>
    </source>
</evidence>
<accession>A0A841JZE0</accession>
<dbReference type="Pfam" id="PF01433">
    <property type="entry name" value="Peptidase_M1"/>
    <property type="match status" value="1"/>
</dbReference>
<dbReference type="GO" id="GO:0005615">
    <property type="term" value="C:extracellular space"/>
    <property type="evidence" value="ECO:0007669"/>
    <property type="project" value="TreeGrafter"/>
</dbReference>
<feature type="domain" description="Aminopeptidase N-like N-terminal" evidence="15">
    <location>
        <begin position="42"/>
        <end position="211"/>
    </location>
</feature>
<reference evidence="16 17" key="1">
    <citation type="submission" date="2020-08" db="EMBL/GenBank/DDBJ databases">
        <title>Genomic Encyclopedia of Type Strains, Phase IV (KMG-IV): sequencing the most valuable type-strain genomes for metagenomic binning, comparative biology and taxonomic classification.</title>
        <authorList>
            <person name="Goeker M."/>
        </authorList>
    </citation>
    <scope>NUCLEOTIDE SEQUENCE [LARGE SCALE GENOMIC DNA]</scope>
    <source>
        <strain evidence="16 17">DSM 103733</strain>
    </source>
</reference>
<keyword evidence="17" id="KW-1185">Reference proteome</keyword>
<dbReference type="InterPro" id="IPR001930">
    <property type="entry name" value="Peptidase_M1"/>
</dbReference>
<evidence type="ECO:0000256" key="6">
    <source>
        <dbReference type="ARBA" id="ARBA00022438"/>
    </source>
</evidence>
<keyword evidence="12" id="KW-0732">Signal</keyword>
<dbReference type="Pfam" id="PF17900">
    <property type="entry name" value="Peptidase_M1_N"/>
    <property type="match status" value="1"/>
</dbReference>
<feature type="domain" description="ERAP1-like C-terminal" evidence="14">
    <location>
        <begin position="540"/>
        <end position="848"/>
    </location>
</feature>
<evidence type="ECO:0000313" key="16">
    <source>
        <dbReference type="EMBL" id="MBB6145757.1"/>
    </source>
</evidence>
<feature type="domain" description="Peptidase M1 membrane alanine aminopeptidase" evidence="13">
    <location>
        <begin position="252"/>
        <end position="463"/>
    </location>
</feature>
<proteinExistence type="inferred from homology"/>
<gene>
    <name evidence="16" type="ORF">HNQ77_003718</name>
</gene>
<dbReference type="EMBL" id="JACHEK010000007">
    <property type="protein sequence ID" value="MBB6145757.1"/>
    <property type="molecule type" value="Genomic_DNA"/>
</dbReference>
<dbReference type="InterPro" id="IPR042097">
    <property type="entry name" value="Aminopeptidase_N-like_N_sf"/>
</dbReference>
<dbReference type="CDD" id="cd09602">
    <property type="entry name" value="M1_APN"/>
    <property type="match status" value="1"/>
</dbReference>
<dbReference type="Pfam" id="PF11838">
    <property type="entry name" value="ERAP1_C"/>
    <property type="match status" value="1"/>
</dbReference>
<keyword evidence="10" id="KW-0862">Zinc</keyword>
<evidence type="ECO:0000256" key="5">
    <source>
        <dbReference type="ARBA" id="ARBA00015611"/>
    </source>
</evidence>
<comment type="catalytic activity">
    <reaction evidence="1">
        <text>Release of an N-terminal amino acid, Xaa-|-Yaa- from a peptide, amide or arylamide. Xaa is preferably Ala, but may be most amino acids including Pro (slow action). When a terminal hydrophobic residue is followed by a prolyl residue, the two may be released as an intact Xaa-Pro dipeptide.</text>
        <dbReference type="EC" id="3.4.11.2"/>
    </reaction>
</comment>
<comment type="similarity">
    <text evidence="3">Belongs to the peptidase M1 family.</text>
</comment>
<dbReference type="GO" id="GO:0070006">
    <property type="term" value="F:metalloaminopeptidase activity"/>
    <property type="evidence" value="ECO:0007669"/>
    <property type="project" value="TreeGrafter"/>
</dbReference>
<dbReference type="RefSeq" id="WP_050060791.1">
    <property type="nucleotide sequence ID" value="NZ_JACHEK010000007.1"/>
</dbReference>
<dbReference type="InterPro" id="IPR014782">
    <property type="entry name" value="Peptidase_M1_dom"/>
</dbReference>
<dbReference type="GO" id="GO:0005737">
    <property type="term" value="C:cytoplasm"/>
    <property type="evidence" value="ECO:0007669"/>
    <property type="project" value="TreeGrafter"/>
</dbReference>
<sequence length="860" mass="95863">MALRKILYLVMATVTYSAWAQAPVGIPRELARERAANVSDLSYALHYTLVEHSAQTEATETLRFKLKRAASPLLLDFRDGRVSTLIINGASVAAEESNGHLVLPVEHLHAGENALEIHFAANVAPAEKAITRFEDHDDGSEYIYTLFVPMDASMAFPCFDQPDLKGRFQLTMTAPAAWTVISNTDATEKKPLTGGQAQTTFGETHPISTYLFAFAAGPFVKIHPVAGLPGLYARKSKAQAAESEAPAVQQTAADGIRYLSSYFAQPFPFPKYDMVLIPGFAYGGMEHAGSTFLREESVLFRTAPTETNLINRQILVLHELTHQWFGDFTTMRWFDDLWLKEGFAQYMAYQTLSVLRPKDAIWKRFYEAIKPAAYGIDETQGTTPIYQDIPNLKDAKSAYGAIVYSKAPGVLKQLAFVLGDDNFRKGLQRYLAAHQYSNAEWSDLIGSFEAVSGQSLTPWAEMWIRHRGMPRVDVAWSCSDGKLAQLALTQHDVLGGSVTWPTASEILLGYPDGTSKTVRAQLNASSAAVNEALGKPCPAFVFANDRDYGYGLFLLDERSRDYVTQHIGAMPDVFERTLLWGSLWESVRAAAFAPEQYVELALKNLPQEKDEALAASIVARSEVAIHSYVSDRARERLMAQLEQMAMQRMVSDPSKDLRIVWFRALAGVSEQPAGRDALRALLDGTLTVPGVQLRQQDRWGLVAALIAYNDPHAEEVLQAEEKRDPSGDGKKYSYAAQAARPDAAVKQRYFDDYLHHAERPEDWIESSLGAFNYWNQAALTEPYVQPALAALPQIKQQRKIFFLVGWLDAFIENQQSEAAQQQVHQYLKSGALDPDLRLKILQAVDELDRTVAIRKKFISQ</sequence>
<evidence type="ECO:0000256" key="2">
    <source>
        <dbReference type="ARBA" id="ARBA00001947"/>
    </source>
</evidence>
<dbReference type="Gene3D" id="1.10.390.10">
    <property type="entry name" value="Neutral Protease Domain 2"/>
    <property type="match status" value="1"/>
</dbReference>
<dbReference type="PANTHER" id="PTHR11533:SF174">
    <property type="entry name" value="PUROMYCIN-SENSITIVE AMINOPEPTIDASE-RELATED"/>
    <property type="match status" value="1"/>
</dbReference>
<keyword evidence="9 16" id="KW-0378">Hydrolase</keyword>
<dbReference type="OrthoDB" id="9814383at2"/>
<dbReference type="InterPro" id="IPR045357">
    <property type="entry name" value="Aminopeptidase_N-like_N"/>
</dbReference>
<keyword evidence="11" id="KW-0482">Metalloprotease</keyword>
<keyword evidence="7" id="KW-0645">Protease</keyword>
<comment type="caution">
    <text evidence="16">The sequence shown here is derived from an EMBL/GenBank/DDBJ whole genome shotgun (WGS) entry which is preliminary data.</text>
</comment>
<evidence type="ECO:0000259" key="15">
    <source>
        <dbReference type="Pfam" id="PF17900"/>
    </source>
</evidence>